<evidence type="ECO:0000313" key="1">
    <source>
        <dbReference type="EMBL" id="OJT11716.1"/>
    </source>
</evidence>
<dbReference type="EMBL" id="MNAD01000587">
    <property type="protein sequence ID" value="OJT11716.1"/>
    <property type="molecule type" value="Genomic_DNA"/>
</dbReference>
<evidence type="ECO:0000313" key="2">
    <source>
        <dbReference type="Proteomes" id="UP000184267"/>
    </source>
</evidence>
<comment type="caution">
    <text evidence="1">The sequence shown here is derived from an EMBL/GenBank/DDBJ whole genome shotgun (WGS) entry which is preliminary data.</text>
</comment>
<name>A0A1M2VW16_TRAPU</name>
<protein>
    <recommendedName>
        <fullName evidence="3">F-box domain-containing protein</fullName>
    </recommendedName>
</protein>
<sequence>MIFDHLADEKKPWLASSATLCKTLLPEVEAALYREIEIGTCKYASALCRAISKRRYRAVFVRKLVVSVRGGTSIKQHLKNALPLLTNLTSLELVVDDPSIFDILLHCSFLLHTLIIGGERYTPRLEDILASQPDIERLSFVFIPEHSRDEVQPKVSRPDILPRLRTLTAFASRFPLTFITHPYPITHLSIMGASHDDIAHVVNLFGSTLVTVCILRLVGDKCTPACYWPASMFRNAHLPKLEHVKVTDLYGPSTDLPCERDTMPVPGLHEACPALKTIMWSVDSSVMDDLYWPHPDSDETGEIMMTEYARVLFATLPALVAFTVHELGDSTHDGDGAVYGEVYRRAEDRSVMGPENEPVELGMWRGLYAELVSQHSASSGATVCLEKC</sequence>
<evidence type="ECO:0008006" key="3">
    <source>
        <dbReference type="Google" id="ProtNLM"/>
    </source>
</evidence>
<dbReference type="Proteomes" id="UP000184267">
    <property type="component" value="Unassembled WGS sequence"/>
</dbReference>
<gene>
    <name evidence="1" type="ORF">TRAPUB_11778</name>
</gene>
<keyword evidence="2" id="KW-1185">Reference proteome</keyword>
<dbReference type="OMA" id="MIVEHIF"/>
<proteinExistence type="predicted"/>
<accession>A0A1M2VW16</accession>
<reference evidence="1 2" key="1">
    <citation type="submission" date="2016-10" db="EMBL/GenBank/DDBJ databases">
        <title>Genome sequence of the basidiomycete white-rot fungus Trametes pubescens.</title>
        <authorList>
            <person name="Makela M.R."/>
            <person name="Granchi Z."/>
            <person name="Peng M."/>
            <person name="De Vries R.P."/>
            <person name="Grigoriev I."/>
            <person name="Riley R."/>
            <person name="Hilden K."/>
        </authorList>
    </citation>
    <scope>NUCLEOTIDE SEQUENCE [LARGE SCALE GENOMIC DNA]</scope>
    <source>
        <strain evidence="1 2">FBCC735</strain>
    </source>
</reference>
<dbReference type="AlphaFoldDB" id="A0A1M2VW16"/>
<dbReference type="OrthoDB" id="2747189at2759"/>
<organism evidence="1 2">
    <name type="scientific">Trametes pubescens</name>
    <name type="common">White-rot fungus</name>
    <dbReference type="NCBI Taxonomy" id="154538"/>
    <lineage>
        <taxon>Eukaryota</taxon>
        <taxon>Fungi</taxon>
        <taxon>Dikarya</taxon>
        <taxon>Basidiomycota</taxon>
        <taxon>Agaricomycotina</taxon>
        <taxon>Agaricomycetes</taxon>
        <taxon>Polyporales</taxon>
        <taxon>Polyporaceae</taxon>
        <taxon>Trametes</taxon>
    </lineage>
</organism>